<dbReference type="SUPFAM" id="SSF54285">
    <property type="entry name" value="MoaD/ThiS"/>
    <property type="match status" value="1"/>
</dbReference>
<dbReference type="GeneID" id="99817320"/>
<proteinExistence type="inferred from homology"/>
<dbReference type="InterPro" id="IPR044672">
    <property type="entry name" value="MOCS2A"/>
</dbReference>
<evidence type="ECO:0000313" key="5">
    <source>
        <dbReference type="Proteomes" id="UP000278162"/>
    </source>
</evidence>
<dbReference type="InterPro" id="IPR012675">
    <property type="entry name" value="Beta-grasp_dom_sf"/>
</dbReference>
<evidence type="ECO:0000256" key="1">
    <source>
        <dbReference type="ARBA" id="ARBA00022741"/>
    </source>
</evidence>
<dbReference type="GO" id="GO:1990133">
    <property type="term" value="C:molybdopterin adenylyltransferase complex"/>
    <property type="evidence" value="ECO:0007669"/>
    <property type="project" value="TreeGrafter"/>
</dbReference>
<dbReference type="InterPro" id="IPR016155">
    <property type="entry name" value="Mopterin_synth/thiamin_S_b"/>
</dbReference>
<dbReference type="InterPro" id="IPR003749">
    <property type="entry name" value="ThiS/MoaD-like"/>
</dbReference>
<dbReference type="Proteomes" id="UP000278162">
    <property type="component" value="Unassembled WGS sequence"/>
</dbReference>
<dbReference type="PANTHER" id="PTHR33359:SF1">
    <property type="entry name" value="MOLYBDOPTERIN SYNTHASE SULFUR CARRIER SUBUNIT"/>
    <property type="match status" value="1"/>
</dbReference>
<dbReference type="GO" id="GO:0000166">
    <property type="term" value="F:nucleotide binding"/>
    <property type="evidence" value="ECO:0007669"/>
    <property type="project" value="UniProtKB-KW"/>
</dbReference>
<gene>
    <name evidence="4" type="primary">moaD</name>
    <name evidence="4" type="ORF">EFK07_12130</name>
</gene>
<dbReference type="AlphaFoldDB" id="A0A3M8TB36"/>
<evidence type="ECO:0000313" key="4">
    <source>
        <dbReference type="EMBL" id="RNF89096.1"/>
    </source>
</evidence>
<name>A0A3M8TB36_PSEPU</name>
<comment type="similarity">
    <text evidence="2">Belongs to the MoaD family.</text>
</comment>
<dbReference type="CDD" id="cd00754">
    <property type="entry name" value="Ubl_MoaD"/>
    <property type="match status" value="1"/>
</dbReference>
<evidence type="ECO:0000256" key="2">
    <source>
        <dbReference type="ARBA" id="ARBA00024200"/>
    </source>
</evidence>
<protein>
    <recommendedName>
        <fullName evidence="3">Molybdopterin synthase sulfur carrier subunit</fullName>
    </recommendedName>
</protein>
<dbReference type="EMBL" id="RJAI01000027">
    <property type="protein sequence ID" value="RNF89096.1"/>
    <property type="molecule type" value="Genomic_DNA"/>
</dbReference>
<accession>A0A3M8TB36</accession>
<dbReference type="NCBIfam" id="TIGR01682">
    <property type="entry name" value="moaD"/>
    <property type="match status" value="1"/>
</dbReference>
<dbReference type="Gene3D" id="3.10.20.30">
    <property type="match status" value="1"/>
</dbReference>
<sequence length="82" mass="9086">MLEVHYFAGYREQLGLDRECLDWQPQLTSVDQLRQNLVARGGAWSALAAQNLMCACNQELCGLDQVLQDGDEIAFFPPVTGG</sequence>
<dbReference type="RefSeq" id="WP_047585323.1">
    <property type="nucleotide sequence ID" value="NZ_RJAI01000027.1"/>
</dbReference>
<comment type="caution">
    <text evidence="4">The sequence shown here is derived from an EMBL/GenBank/DDBJ whole genome shotgun (WGS) entry which is preliminary data.</text>
</comment>
<dbReference type="UniPathway" id="UPA00344"/>
<reference evidence="4 5" key="1">
    <citation type="submission" date="2018-10" db="EMBL/GenBank/DDBJ databases">
        <title>An outbreak of IMP-63 producing strain in France.</title>
        <authorList>
            <person name="Bour M."/>
            <person name="Liapis E."/>
            <person name="Plesiat P."/>
        </authorList>
    </citation>
    <scope>NUCLEOTIDE SEQUENCE [LARGE SCALE GENOMIC DNA]</scope>
    <source>
        <strain evidence="4 5">12917</strain>
    </source>
</reference>
<dbReference type="PANTHER" id="PTHR33359">
    <property type="entry name" value="MOLYBDOPTERIN SYNTHASE SULFUR CARRIER SUBUNIT"/>
    <property type="match status" value="1"/>
</dbReference>
<dbReference type="Pfam" id="PF02597">
    <property type="entry name" value="ThiS"/>
    <property type="match status" value="1"/>
</dbReference>
<organism evidence="4 5">
    <name type="scientific">Pseudomonas putida</name>
    <name type="common">Arthrobacter siderocapsulatus</name>
    <dbReference type="NCBI Taxonomy" id="303"/>
    <lineage>
        <taxon>Bacteria</taxon>
        <taxon>Pseudomonadati</taxon>
        <taxon>Pseudomonadota</taxon>
        <taxon>Gammaproteobacteria</taxon>
        <taxon>Pseudomonadales</taxon>
        <taxon>Pseudomonadaceae</taxon>
        <taxon>Pseudomonas</taxon>
    </lineage>
</organism>
<dbReference type="GO" id="GO:0006777">
    <property type="term" value="P:Mo-molybdopterin cofactor biosynthetic process"/>
    <property type="evidence" value="ECO:0007669"/>
    <property type="project" value="InterPro"/>
</dbReference>
<keyword evidence="1" id="KW-0547">Nucleotide-binding</keyword>
<evidence type="ECO:0000256" key="3">
    <source>
        <dbReference type="ARBA" id="ARBA00024247"/>
    </source>
</evidence>